<evidence type="ECO:0000256" key="2">
    <source>
        <dbReference type="ARBA" id="ARBA00035108"/>
    </source>
</evidence>
<dbReference type="InterPro" id="IPR000638">
    <property type="entry name" value="Gas-vesicle_GvpA-like"/>
</dbReference>
<dbReference type="Pfam" id="PF00741">
    <property type="entry name" value="Gas_vesicle"/>
    <property type="match status" value="1"/>
</dbReference>
<evidence type="ECO:0000313" key="5">
    <source>
        <dbReference type="Proteomes" id="UP000645462"/>
    </source>
</evidence>
<evidence type="ECO:0000256" key="3">
    <source>
        <dbReference type="ARBA" id="ARBA00035646"/>
    </source>
</evidence>
<dbReference type="PROSITE" id="PS00234">
    <property type="entry name" value="GAS_VESICLE_A_1"/>
    <property type="match status" value="1"/>
</dbReference>
<gene>
    <name evidence="4" type="ORF">GCM10011363_44900</name>
</gene>
<evidence type="ECO:0000256" key="1">
    <source>
        <dbReference type="ARBA" id="ARBA00022987"/>
    </source>
</evidence>
<name>A0ABQ1LGJ1_9RHOB</name>
<comment type="similarity">
    <text evidence="3">Belongs to the gas vesicle GvpA family.</text>
</comment>
<dbReference type="InterPro" id="IPR050530">
    <property type="entry name" value="GvpA"/>
</dbReference>
<proteinExistence type="inferred from homology"/>
<protein>
    <recommendedName>
        <fullName evidence="6">Gas vesicle structural protein</fullName>
    </recommendedName>
</protein>
<organism evidence="4 5">
    <name type="scientific">Marivita lacus</name>
    <dbReference type="NCBI Taxonomy" id="1323742"/>
    <lineage>
        <taxon>Bacteria</taxon>
        <taxon>Pseudomonadati</taxon>
        <taxon>Pseudomonadota</taxon>
        <taxon>Alphaproteobacteria</taxon>
        <taxon>Rhodobacterales</taxon>
        <taxon>Roseobacteraceae</taxon>
        <taxon>Marivita</taxon>
    </lineage>
</organism>
<keyword evidence="1" id="KW-0304">Gas vesicle</keyword>
<evidence type="ECO:0000313" key="4">
    <source>
        <dbReference type="EMBL" id="GGC23456.1"/>
    </source>
</evidence>
<dbReference type="Proteomes" id="UP000645462">
    <property type="component" value="Unassembled WGS sequence"/>
</dbReference>
<dbReference type="EMBL" id="BMFC01000027">
    <property type="protein sequence ID" value="GGC23456.1"/>
    <property type="molecule type" value="Genomic_DNA"/>
</dbReference>
<accession>A0ABQ1LGJ1</accession>
<reference evidence="5" key="1">
    <citation type="journal article" date="2019" name="Int. J. Syst. Evol. Microbiol.">
        <title>The Global Catalogue of Microorganisms (GCM) 10K type strain sequencing project: providing services to taxonomists for standard genome sequencing and annotation.</title>
        <authorList>
            <consortium name="The Broad Institute Genomics Platform"/>
            <consortium name="The Broad Institute Genome Sequencing Center for Infectious Disease"/>
            <person name="Wu L."/>
            <person name="Ma J."/>
        </authorList>
    </citation>
    <scope>NUCLEOTIDE SEQUENCE [LARGE SCALE GENOMIC DNA]</scope>
    <source>
        <strain evidence="5">CGMCC 1.12478</strain>
    </source>
</reference>
<dbReference type="InterPro" id="IPR018493">
    <property type="entry name" value="GvpA-like_CS"/>
</dbReference>
<evidence type="ECO:0008006" key="6">
    <source>
        <dbReference type="Google" id="ProtNLM"/>
    </source>
</evidence>
<comment type="caution">
    <text evidence="4">The sequence shown here is derived from an EMBL/GenBank/DDBJ whole genome shotgun (WGS) entry which is preliminary data.</text>
</comment>
<sequence length="112" mass="12703">MTGIQRDTGMTHSTNSTTLGDLLERILDKGVVVAGDIRIKIVDIELLTIEIRLLICSVDRAEQIGMDWWRNEGKFPGSAREDAVTRLDTRLDRLEALLMEGRERPIVRPDDE</sequence>
<dbReference type="PANTHER" id="PTHR35344">
    <property type="entry name" value="GAS VESICLE STRUCTURAL PROTEIN 2-RELATED"/>
    <property type="match status" value="1"/>
</dbReference>
<comment type="subcellular location">
    <subcellularLocation>
        <location evidence="2">Gas vesicle</location>
    </subcellularLocation>
</comment>
<keyword evidence="5" id="KW-1185">Reference proteome</keyword>
<dbReference type="PANTHER" id="PTHR35344:SF4">
    <property type="entry name" value="GAS VESICLE PROTEIN A1"/>
    <property type="match status" value="1"/>
</dbReference>